<accession>A0ABY9SZ21</accession>
<protein>
    <submittedName>
        <fullName evidence="6">Stage V sporulation protein D</fullName>
    </submittedName>
</protein>
<dbReference type="Pfam" id="PF03717">
    <property type="entry name" value="PBP_dimer"/>
    <property type="match status" value="1"/>
</dbReference>
<comment type="similarity">
    <text evidence="2">Belongs to the transpeptidase family.</text>
</comment>
<dbReference type="Proteomes" id="UP001256827">
    <property type="component" value="Chromosome"/>
</dbReference>
<dbReference type="Pfam" id="PF03793">
    <property type="entry name" value="PASTA"/>
    <property type="match status" value="1"/>
</dbReference>
<evidence type="ECO:0000256" key="3">
    <source>
        <dbReference type="ARBA" id="ARBA00023136"/>
    </source>
</evidence>
<dbReference type="PROSITE" id="PS51178">
    <property type="entry name" value="PASTA"/>
    <property type="match status" value="1"/>
</dbReference>
<keyword evidence="7" id="KW-1185">Reference proteome</keyword>
<feature type="transmembrane region" description="Helical" evidence="4">
    <location>
        <begin position="12"/>
        <end position="32"/>
    </location>
</feature>
<dbReference type="SMART" id="SM00740">
    <property type="entry name" value="PASTA"/>
    <property type="match status" value="1"/>
</dbReference>
<comment type="subcellular location">
    <subcellularLocation>
        <location evidence="1">Membrane</location>
    </subcellularLocation>
</comment>
<dbReference type="CDD" id="cd06573">
    <property type="entry name" value="PASTA"/>
    <property type="match status" value="1"/>
</dbReference>
<sequence>MRVSNATVRRRIFVAMIIGIVMYTALITRLGYVQLIEGPKLAQMADDLLDREIKFKPNRGRILDRDGNELVTNISVPTLVSVPAQLKDAKETARQLAVILEQPEDEVYKAITKKGMSNDQIPGGKKLSVEKAQKIQELNLPGIYLAGDTKRFYPNGSMAAHILGFTGIDNQGLTGLERIYDPFLKGTEGHISFPSDAKGRVMPGGSEEYVAPVNGMDMYLTLDSSIQSFIERELDQAVVAYQPDDVLAIAMNPKTGEILGMGSRPTFQPDQYRNYPSEVYNRNLPIWKTYEPGSTFKIVTLAAALNEGVVNLNEGFYDPGYITVAGKRLRCWKRQGHGQETMLEVVENSCNPGFVTMGQRLQKERLFDYIKKFGFGQKTGIDLIGEENGLLFNLNRVGPVELGTTSFGQGVSVTPIQQMAAVSAAINGGKLMKPFVAKEWRDSVTHDVIGRTLPTEVRQVITPETSAKVRYALESVVAQGTGNKAYIEGYRVGGKTGTAQKVKNGRYVDGEYIVSFIGFAPADDPQILVYFAVDNPKALAFGGLIAAPSVKSIIESSLQHLGVPKRKDGISKEINKALGEKSPIEVPNMVGQTMQDVATTYETLPLVVSGKGKYVIQQSPAPGVKIDEGGKIRIYLGDKLSN</sequence>
<name>A0ABY9SZ21_BREBE</name>
<dbReference type="RefSeq" id="WP_310764344.1">
    <property type="nucleotide sequence ID" value="NZ_CP134050.1"/>
</dbReference>
<dbReference type="InterPro" id="IPR001460">
    <property type="entry name" value="PCN-bd_Tpept"/>
</dbReference>
<feature type="domain" description="PASTA" evidence="5">
    <location>
        <begin position="580"/>
        <end position="638"/>
    </location>
</feature>
<reference evidence="6 7" key="1">
    <citation type="submission" date="2023-09" db="EMBL/GenBank/DDBJ databases">
        <title>Complete Genome and Methylome dissection of Bacillus brevis NEB573 original source of BbsI restriction endonuclease.</title>
        <authorList>
            <person name="Fomenkov A."/>
            <person name="Roberts R.D."/>
        </authorList>
    </citation>
    <scope>NUCLEOTIDE SEQUENCE [LARGE SCALE GENOMIC DNA]</scope>
    <source>
        <strain evidence="6 7">NEB573</strain>
    </source>
</reference>
<evidence type="ECO:0000259" key="5">
    <source>
        <dbReference type="PROSITE" id="PS51178"/>
    </source>
</evidence>
<dbReference type="SUPFAM" id="SSF56519">
    <property type="entry name" value="Penicillin binding protein dimerisation domain"/>
    <property type="match status" value="1"/>
</dbReference>
<organism evidence="6 7">
    <name type="scientific">Brevibacillus brevis</name>
    <name type="common">Bacillus brevis</name>
    <dbReference type="NCBI Taxonomy" id="1393"/>
    <lineage>
        <taxon>Bacteria</taxon>
        <taxon>Bacillati</taxon>
        <taxon>Bacillota</taxon>
        <taxon>Bacilli</taxon>
        <taxon>Bacillales</taxon>
        <taxon>Paenibacillaceae</taxon>
        <taxon>Brevibacillus</taxon>
    </lineage>
</organism>
<keyword evidence="4" id="KW-0812">Transmembrane</keyword>
<dbReference type="Pfam" id="PF00905">
    <property type="entry name" value="Transpeptidase"/>
    <property type="match status" value="1"/>
</dbReference>
<keyword evidence="4" id="KW-1133">Transmembrane helix</keyword>
<dbReference type="NCBIfam" id="TIGR02214">
    <property type="entry name" value="spoVD_pbp"/>
    <property type="match status" value="1"/>
</dbReference>
<dbReference type="Gene3D" id="3.30.450.330">
    <property type="match status" value="1"/>
</dbReference>
<dbReference type="Gene3D" id="3.40.710.10">
    <property type="entry name" value="DD-peptidase/beta-lactamase superfamily"/>
    <property type="match status" value="1"/>
</dbReference>
<dbReference type="PANTHER" id="PTHR30627:SF1">
    <property type="entry name" value="PEPTIDOGLYCAN D,D-TRANSPEPTIDASE FTSI"/>
    <property type="match status" value="1"/>
</dbReference>
<proteinExistence type="inferred from homology"/>
<dbReference type="InterPro" id="IPR005311">
    <property type="entry name" value="PBP_dimer"/>
</dbReference>
<dbReference type="InterPro" id="IPR005543">
    <property type="entry name" value="PASTA_dom"/>
</dbReference>
<evidence type="ECO:0000256" key="4">
    <source>
        <dbReference type="SAM" id="Phobius"/>
    </source>
</evidence>
<gene>
    <name evidence="6" type="ORF">RGB73_19095</name>
</gene>
<dbReference type="InterPro" id="IPR050515">
    <property type="entry name" value="Beta-lactam/transpept"/>
</dbReference>
<dbReference type="PANTHER" id="PTHR30627">
    <property type="entry name" value="PEPTIDOGLYCAN D,D-TRANSPEPTIDASE"/>
    <property type="match status" value="1"/>
</dbReference>
<keyword evidence="3 4" id="KW-0472">Membrane</keyword>
<dbReference type="InterPro" id="IPR012338">
    <property type="entry name" value="Beta-lactam/transpept-like"/>
</dbReference>
<dbReference type="SUPFAM" id="SSF56601">
    <property type="entry name" value="beta-lactamase/transpeptidase-like"/>
    <property type="match status" value="1"/>
</dbReference>
<dbReference type="InterPro" id="IPR036138">
    <property type="entry name" value="PBP_dimer_sf"/>
</dbReference>
<evidence type="ECO:0000313" key="6">
    <source>
        <dbReference type="EMBL" id="WNC12827.1"/>
    </source>
</evidence>
<dbReference type="EMBL" id="CP134050">
    <property type="protein sequence ID" value="WNC12827.1"/>
    <property type="molecule type" value="Genomic_DNA"/>
</dbReference>
<dbReference type="SUPFAM" id="SSF54184">
    <property type="entry name" value="Penicillin-binding protein 2x (pbp-2x), c-terminal domain"/>
    <property type="match status" value="1"/>
</dbReference>
<evidence type="ECO:0000313" key="7">
    <source>
        <dbReference type="Proteomes" id="UP001256827"/>
    </source>
</evidence>
<evidence type="ECO:0000256" key="1">
    <source>
        <dbReference type="ARBA" id="ARBA00004370"/>
    </source>
</evidence>
<evidence type="ECO:0000256" key="2">
    <source>
        <dbReference type="ARBA" id="ARBA00007171"/>
    </source>
</evidence>
<dbReference type="InterPro" id="IPR011927">
    <property type="entry name" value="SpoVD_pbp"/>
</dbReference>
<dbReference type="Gene3D" id="3.90.1310.10">
    <property type="entry name" value="Penicillin-binding protein 2a (Domain 2)"/>
    <property type="match status" value="1"/>
</dbReference>